<keyword evidence="1" id="KW-1133">Transmembrane helix</keyword>
<proteinExistence type="predicted"/>
<organism evidence="2 3">
    <name type="scientific">Polyplax serrata</name>
    <name type="common">Common mouse louse</name>
    <dbReference type="NCBI Taxonomy" id="468196"/>
    <lineage>
        <taxon>Eukaryota</taxon>
        <taxon>Metazoa</taxon>
        <taxon>Ecdysozoa</taxon>
        <taxon>Arthropoda</taxon>
        <taxon>Hexapoda</taxon>
        <taxon>Insecta</taxon>
        <taxon>Pterygota</taxon>
        <taxon>Neoptera</taxon>
        <taxon>Paraneoptera</taxon>
        <taxon>Psocodea</taxon>
        <taxon>Troctomorpha</taxon>
        <taxon>Phthiraptera</taxon>
        <taxon>Anoplura</taxon>
        <taxon>Polyplacidae</taxon>
        <taxon>Polyplax</taxon>
    </lineage>
</organism>
<accession>A0AAN8S5T5</accession>
<dbReference type="EMBL" id="JAWJWE010000036">
    <property type="protein sequence ID" value="KAK6628359.1"/>
    <property type="molecule type" value="Genomic_DNA"/>
</dbReference>
<keyword evidence="1" id="KW-0812">Transmembrane</keyword>
<dbReference type="Proteomes" id="UP001372834">
    <property type="component" value="Unassembled WGS sequence"/>
</dbReference>
<reference evidence="2 3" key="1">
    <citation type="submission" date="2023-10" db="EMBL/GenBank/DDBJ databases">
        <title>Genomes of two closely related lineages of the louse Polyplax serrata with different host specificities.</title>
        <authorList>
            <person name="Martinu J."/>
            <person name="Tarabai H."/>
            <person name="Stefka J."/>
            <person name="Hypsa V."/>
        </authorList>
    </citation>
    <scope>NUCLEOTIDE SEQUENCE [LARGE SCALE GENOMIC DNA]</scope>
    <source>
        <strain evidence="2">HR10_N</strain>
    </source>
</reference>
<evidence type="ECO:0000256" key="1">
    <source>
        <dbReference type="SAM" id="Phobius"/>
    </source>
</evidence>
<dbReference type="AlphaFoldDB" id="A0AAN8S5T5"/>
<feature type="transmembrane region" description="Helical" evidence="1">
    <location>
        <begin position="60"/>
        <end position="79"/>
    </location>
</feature>
<evidence type="ECO:0000313" key="3">
    <source>
        <dbReference type="Proteomes" id="UP001372834"/>
    </source>
</evidence>
<name>A0AAN8S5T5_POLSC</name>
<protein>
    <submittedName>
        <fullName evidence="2">Uncharacterized protein</fullName>
    </submittedName>
</protein>
<evidence type="ECO:0000313" key="2">
    <source>
        <dbReference type="EMBL" id="KAK6628359.1"/>
    </source>
</evidence>
<gene>
    <name evidence="2" type="ORF">RUM43_002171</name>
</gene>
<keyword evidence="1" id="KW-0472">Membrane</keyword>
<comment type="caution">
    <text evidence="2">The sequence shown here is derived from an EMBL/GenBank/DDBJ whole genome shotgun (WGS) entry which is preliminary data.</text>
</comment>
<sequence>MELHVELSEKRFHDPQRTIKLNCRITVSKHFTDEKPKVKTEDRNYANINKKVARNKFRSCSARAMILHSAIIVACFLLMGVNPTVYYISFVLSVMSNFCWSQTQIL</sequence>